<dbReference type="InterPro" id="IPR019096">
    <property type="entry name" value="YopX_protein"/>
</dbReference>
<feature type="domain" description="YopX protein" evidence="1">
    <location>
        <begin position="4"/>
        <end position="128"/>
    </location>
</feature>
<organism evidence="2 3">
    <name type="scientific">Mammaliicoccus vitulinus</name>
    <dbReference type="NCBI Taxonomy" id="71237"/>
    <lineage>
        <taxon>Bacteria</taxon>
        <taxon>Bacillati</taxon>
        <taxon>Bacillota</taxon>
        <taxon>Bacilli</taxon>
        <taxon>Bacillales</taxon>
        <taxon>Staphylococcaceae</taxon>
        <taxon>Mammaliicoccus</taxon>
    </lineage>
</organism>
<evidence type="ECO:0000313" key="2">
    <source>
        <dbReference type="EMBL" id="QRO85144.1"/>
    </source>
</evidence>
<reference evidence="2 3" key="1">
    <citation type="submission" date="2021-02" db="EMBL/GenBank/DDBJ databases">
        <title>FDA dAtabase for Regulatory Grade micrObial Sequences (FDA-ARGOS): Supporting development and validation of Infectious Disease Dx tests.</title>
        <authorList>
            <person name="Sproer C."/>
            <person name="Gronow S."/>
            <person name="Severitt S."/>
            <person name="Schroder I."/>
            <person name="Tallon L."/>
            <person name="Sadzewicz L."/>
            <person name="Zhao X."/>
            <person name="Boylan J."/>
            <person name="Ott S."/>
            <person name="Bowen H."/>
            <person name="Vavikolanu K."/>
            <person name="Mehta A."/>
            <person name="Aluvathingal J."/>
            <person name="Nadendla S."/>
            <person name="Lowell S."/>
            <person name="Myers T."/>
            <person name="Yan Y."/>
            <person name="Sichtig H."/>
        </authorList>
    </citation>
    <scope>NUCLEOTIDE SEQUENCE [LARGE SCALE GENOMIC DNA]</scope>
    <source>
        <strain evidence="2 3">FDAARGOS_1207</strain>
    </source>
</reference>
<dbReference type="Gene3D" id="2.30.30.290">
    <property type="entry name" value="YopX-like domains"/>
    <property type="match status" value="1"/>
</dbReference>
<keyword evidence="3" id="KW-1185">Reference proteome</keyword>
<proteinExistence type="predicted"/>
<dbReference type="RefSeq" id="WP_103322254.1">
    <property type="nucleotide sequence ID" value="NZ_CP069486.1"/>
</dbReference>
<gene>
    <name evidence="2" type="ORF">I6J37_00095</name>
</gene>
<accession>A0ABX7HGV2</accession>
<sequence>MLPKFRVWDKVAEDMFTPEVLELDKYGKVTGIFSKGTMFSIEDFELLQSTGLFDKNGAEIFEGDILKVFVLGDEGAIAKVIFKNGMFGIEDDMHGYGYDRGLYSLHQILSLRDAEIIGNKFTHPHLLEEE</sequence>
<evidence type="ECO:0000259" key="1">
    <source>
        <dbReference type="Pfam" id="PF09643"/>
    </source>
</evidence>
<dbReference type="InterPro" id="IPR023385">
    <property type="entry name" value="YopX-like_C"/>
</dbReference>
<dbReference type="Proteomes" id="UP000627155">
    <property type="component" value="Chromosome"/>
</dbReference>
<dbReference type="EMBL" id="CP069486">
    <property type="protein sequence ID" value="QRO85144.1"/>
    <property type="molecule type" value="Genomic_DNA"/>
</dbReference>
<name>A0ABX7HGV2_9STAP</name>
<protein>
    <recommendedName>
        <fullName evidence="1">YopX protein domain-containing protein</fullName>
    </recommendedName>
</protein>
<dbReference type="SUPFAM" id="SSF159006">
    <property type="entry name" value="YopX-like"/>
    <property type="match status" value="1"/>
</dbReference>
<evidence type="ECO:0000313" key="3">
    <source>
        <dbReference type="Proteomes" id="UP000627155"/>
    </source>
</evidence>
<dbReference type="Pfam" id="PF09643">
    <property type="entry name" value="YopX"/>
    <property type="match status" value="1"/>
</dbReference>